<name>A0A4C1WEU4_EUMVA</name>
<gene>
    <name evidence="1" type="ORF">EVAR_83817_1</name>
</gene>
<dbReference type="EMBL" id="BGZK01000553">
    <property type="protein sequence ID" value="GBP49868.1"/>
    <property type="molecule type" value="Genomic_DNA"/>
</dbReference>
<evidence type="ECO:0000313" key="1">
    <source>
        <dbReference type="EMBL" id="GBP49868.1"/>
    </source>
</evidence>
<dbReference type="AlphaFoldDB" id="A0A4C1WEU4"/>
<accession>A0A4C1WEU4</accession>
<dbReference type="Proteomes" id="UP000299102">
    <property type="component" value="Unassembled WGS sequence"/>
</dbReference>
<protein>
    <submittedName>
        <fullName evidence="1">Uncharacterized protein</fullName>
    </submittedName>
</protein>
<reference evidence="1 2" key="1">
    <citation type="journal article" date="2019" name="Commun. Biol.">
        <title>The bagworm genome reveals a unique fibroin gene that provides high tensile strength.</title>
        <authorList>
            <person name="Kono N."/>
            <person name="Nakamura H."/>
            <person name="Ohtoshi R."/>
            <person name="Tomita M."/>
            <person name="Numata K."/>
            <person name="Arakawa K."/>
        </authorList>
    </citation>
    <scope>NUCLEOTIDE SEQUENCE [LARGE SCALE GENOMIC DNA]</scope>
</reference>
<evidence type="ECO:0000313" key="2">
    <source>
        <dbReference type="Proteomes" id="UP000299102"/>
    </source>
</evidence>
<keyword evidence="2" id="KW-1185">Reference proteome</keyword>
<organism evidence="1 2">
    <name type="scientific">Eumeta variegata</name>
    <name type="common">Bagworm moth</name>
    <name type="synonym">Eumeta japonica</name>
    <dbReference type="NCBI Taxonomy" id="151549"/>
    <lineage>
        <taxon>Eukaryota</taxon>
        <taxon>Metazoa</taxon>
        <taxon>Ecdysozoa</taxon>
        <taxon>Arthropoda</taxon>
        <taxon>Hexapoda</taxon>
        <taxon>Insecta</taxon>
        <taxon>Pterygota</taxon>
        <taxon>Neoptera</taxon>
        <taxon>Endopterygota</taxon>
        <taxon>Lepidoptera</taxon>
        <taxon>Glossata</taxon>
        <taxon>Ditrysia</taxon>
        <taxon>Tineoidea</taxon>
        <taxon>Psychidae</taxon>
        <taxon>Oiketicinae</taxon>
        <taxon>Eumeta</taxon>
    </lineage>
</organism>
<proteinExistence type="predicted"/>
<sequence length="70" mass="7535">MEYSYFEDEAEGDEYRASHEGRLHSVVGCMDVPISSGSREGGKPGHPPWAAVKEGANITISLKKLGSQNA</sequence>
<comment type="caution">
    <text evidence="1">The sequence shown here is derived from an EMBL/GenBank/DDBJ whole genome shotgun (WGS) entry which is preliminary data.</text>
</comment>